<dbReference type="InterPro" id="IPR001736">
    <property type="entry name" value="PLipase_D/transphosphatidylase"/>
</dbReference>
<comment type="similarity">
    <text evidence="2">Belongs to the phospholipase D family.</text>
</comment>
<feature type="compositionally biased region" description="Polar residues" evidence="7">
    <location>
        <begin position="484"/>
        <end position="495"/>
    </location>
</feature>
<sequence length="593" mass="64860">MGTLTRETCPYQQAYFTTLPRLAVPLFHHQFHSSLGILLALGLSACQQGYSQPVRPTPLPQEDLIQVYTNHEPASRYTEPYRKQTRDGDDLEQKIVDAIAAAHATVDVAVQELRLPKIAAALVARQAAGVKVRVILENTYSRPFSTFTAAEIAQQPDRDRGRYEEFRQLADRNSDGQLSQEEIDQGDALVMLDRAKIPRLDDTADGSAGSALMHDKFVVVDGRTIIVTSANFTTSDVHGDFKSPASRGNANNMLKITSTELAALFTQQFNLMWGDGPGGKLDSKFGIKKPFHPAQLVTIGSTTVEVQFSPTRPSIPWERSSNGLIGKTLSAAKKSVDMALFVFSEQKLVNLLETVHQNGAEVRALIEPGFAYRSYSEALDMLGLALADDCKQEAANRPWQNPITTVGVPRLPPGDLLHNKFGIVDQETVITGSHNWTDAANTGNDETVLVVHSAIVAAHYQREFERLYTNAILGIPPAVQKKVNAQRQQCPSRQANAPAPISHQASGNRPKTRHAATTPIAHPNPSESPSIPRVNLNTATHAEIDALPGVSKALATRIIAARQQHPITSLEDLDRIPGVGPKLLKRLEPQVTW</sequence>
<dbReference type="Pfam" id="PF12836">
    <property type="entry name" value="HHH_3"/>
    <property type="match status" value="1"/>
</dbReference>
<keyword evidence="5" id="KW-0442">Lipid degradation</keyword>
<dbReference type="PANTHER" id="PTHR43856:SF1">
    <property type="entry name" value="MITOCHONDRIAL CARDIOLIPIN HYDROLASE"/>
    <property type="match status" value="1"/>
</dbReference>
<reference evidence="10" key="1">
    <citation type="submission" date="2018-02" db="EMBL/GenBank/DDBJ databases">
        <authorList>
            <person name="Moore K."/>
            <person name="Momper L."/>
        </authorList>
    </citation>
    <scope>NUCLEOTIDE SEQUENCE [LARGE SCALE GENOMIC DNA]</scope>
    <source>
        <strain evidence="10">ULC18</strain>
    </source>
</reference>
<dbReference type="Proteomes" id="UP000239576">
    <property type="component" value="Unassembled WGS sequence"/>
</dbReference>
<evidence type="ECO:0000256" key="2">
    <source>
        <dbReference type="ARBA" id="ARBA00008664"/>
    </source>
</evidence>
<accession>A0A2T1EIZ5</accession>
<dbReference type="SUPFAM" id="SSF47781">
    <property type="entry name" value="RuvA domain 2-like"/>
    <property type="match status" value="1"/>
</dbReference>
<evidence type="ECO:0000259" key="8">
    <source>
        <dbReference type="PROSITE" id="PS50035"/>
    </source>
</evidence>
<dbReference type="CDD" id="cd09116">
    <property type="entry name" value="PLDc_Nuc_like"/>
    <property type="match status" value="1"/>
</dbReference>
<protein>
    <recommendedName>
        <fullName evidence="3">phospholipase D</fullName>
        <ecNumber evidence="3">3.1.4.4</ecNumber>
    </recommendedName>
</protein>
<dbReference type="InterPro" id="IPR025202">
    <property type="entry name" value="PLD-like_dom"/>
</dbReference>
<dbReference type="InterPro" id="IPR010994">
    <property type="entry name" value="RuvA_2-like"/>
</dbReference>
<dbReference type="SMART" id="SM00155">
    <property type="entry name" value="PLDc"/>
    <property type="match status" value="2"/>
</dbReference>
<evidence type="ECO:0000256" key="4">
    <source>
        <dbReference type="ARBA" id="ARBA00022801"/>
    </source>
</evidence>
<comment type="caution">
    <text evidence="9">The sequence shown here is derived from an EMBL/GenBank/DDBJ whole genome shotgun (WGS) entry which is preliminary data.</text>
</comment>
<dbReference type="AlphaFoldDB" id="A0A2T1EIZ5"/>
<evidence type="ECO:0000256" key="6">
    <source>
        <dbReference type="ARBA" id="ARBA00023098"/>
    </source>
</evidence>
<dbReference type="PROSITE" id="PS50035">
    <property type="entry name" value="PLD"/>
    <property type="match status" value="2"/>
</dbReference>
<evidence type="ECO:0000256" key="1">
    <source>
        <dbReference type="ARBA" id="ARBA00000798"/>
    </source>
</evidence>
<gene>
    <name evidence="9" type="ORF">C7B82_05280</name>
</gene>
<dbReference type="CDD" id="cd09173">
    <property type="entry name" value="PLDc_Nuc_like_unchar1_2"/>
    <property type="match status" value="1"/>
</dbReference>
<feature type="domain" description="PLD phosphodiesterase" evidence="8">
    <location>
        <begin position="413"/>
        <end position="440"/>
    </location>
</feature>
<dbReference type="GO" id="GO:0016891">
    <property type="term" value="F:RNA endonuclease activity producing 5'-phosphomonoesters, hydrolytic mechanism"/>
    <property type="evidence" value="ECO:0007669"/>
    <property type="project" value="TreeGrafter"/>
</dbReference>
<dbReference type="GO" id="GO:0016042">
    <property type="term" value="P:lipid catabolic process"/>
    <property type="evidence" value="ECO:0007669"/>
    <property type="project" value="UniProtKB-KW"/>
</dbReference>
<reference evidence="9 10" key="2">
    <citation type="submission" date="2018-03" db="EMBL/GenBank/DDBJ databases">
        <title>The ancient ancestry and fast evolution of plastids.</title>
        <authorList>
            <person name="Moore K.R."/>
            <person name="Magnabosco C."/>
            <person name="Momper L."/>
            <person name="Gold D.A."/>
            <person name="Bosak T."/>
            <person name="Fournier G.P."/>
        </authorList>
    </citation>
    <scope>NUCLEOTIDE SEQUENCE [LARGE SCALE GENOMIC DNA]</scope>
    <source>
        <strain evidence="9 10">ULC18</strain>
    </source>
</reference>
<dbReference type="SUPFAM" id="SSF56024">
    <property type="entry name" value="Phospholipase D/nuclease"/>
    <property type="match status" value="2"/>
</dbReference>
<keyword evidence="10" id="KW-1185">Reference proteome</keyword>
<keyword evidence="6" id="KW-0443">Lipid metabolism</keyword>
<dbReference type="GO" id="GO:0006793">
    <property type="term" value="P:phosphorus metabolic process"/>
    <property type="evidence" value="ECO:0007669"/>
    <property type="project" value="UniProtKB-ARBA"/>
</dbReference>
<evidence type="ECO:0000256" key="5">
    <source>
        <dbReference type="ARBA" id="ARBA00022963"/>
    </source>
</evidence>
<dbReference type="InterPro" id="IPR051406">
    <property type="entry name" value="PLD_domain"/>
</dbReference>
<evidence type="ECO:0000313" key="10">
    <source>
        <dbReference type="Proteomes" id="UP000239576"/>
    </source>
</evidence>
<proteinExistence type="inferred from homology"/>
<feature type="domain" description="PLD phosphodiesterase" evidence="8">
    <location>
        <begin position="209"/>
        <end position="236"/>
    </location>
</feature>
<dbReference type="EC" id="3.1.4.4" evidence="3"/>
<dbReference type="Gene3D" id="3.30.870.10">
    <property type="entry name" value="Endonuclease Chain A"/>
    <property type="match status" value="2"/>
</dbReference>
<evidence type="ECO:0000313" key="9">
    <source>
        <dbReference type="EMBL" id="PSB32661.1"/>
    </source>
</evidence>
<dbReference type="InterPro" id="IPR018247">
    <property type="entry name" value="EF_Hand_1_Ca_BS"/>
</dbReference>
<dbReference type="EMBL" id="PVWK01000026">
    <property type="protein sequence ID" value="PSB32661.1"/>
    <property type="molecule type" value="Genomic_DNA"/>
</dbReference>
<name>A0A2T1EIZ5_9CYAN</name>
<dbReference type="Gene3D" id="1.10.150.320">
    <property type="entry name" value="Photosystem II 12 kDa extrinsic protein"/>
    <property type="match status" value="1"/>
</dbReference>
<dbReference type="Pfam" id="PF13091">
    <property type="entry name" value="PLDc_2"/>
    <property type="match status" value="2"/>
</dbReference>
<dbReference type="PROSITE" id="PS00018">
    <property type="entry name" value="EF_HAND_1"/>
    <property type="match status" value="1"/>
</dbReference>
<evidence type="ECO:0000256" key="3">
    <source>
        <dbReference type="ARBA" id="ARBA00012027"/>
    </source>
</evidence>
<dbReference type="PANTHER" id="PTHR43856">
    <property type="entry name" value="CARDIOLIPIN HYDROLASE"/>
    <property type="match status" value="1"/>
</dbReference>
<keyword evidence="4" id="KW-0378">Hydrolase</keyword>
<comment type="catalytic activity">
    <reaction evidence="1">
        <text>a 1,2-diacyl-sn-glycero-3-phosphocholine + H2O = a 1,2-diacyl-sn-glycero-3-phosphate + choline + H(+)</text>
        <dbReference type="Rhea" id="RHEA:14445"/>
        <dbReference type="ChEBI" id="CHEBI:15354"/>
        <dbReference type="ChEBI" id="CHEBI:15377"/>
        <dbReference type="ChEBI" id="CHEBI:15378"/>
        <dbReference type="ChEBI" id="CHEBI:57643"/>
        <dbReference type="ChEBI" id="CHEBI:58608"/>
        <dbReference type="EC" id="3.1.4.4"/>
    </reaction>
</comment>
<dbReference type="OrthoDB" id="155099at2"/>
<evidence type="ECO:0000256" key="7">
    <source>
        <dbReference type="SAM" id="MobiDB-lite"/>
    </source>
</evidence>
<dbReference type="GO" id="GO:0004630">
    <property type="term" value="F:phospholipase D activity"/>
    <property type="evidence" value="ECO:0007669"/>
    <property type="project" value="UniProtKB-EC"/>
</dbReference>
<feature type="region of interest" description="Disordered" evidence="7">
    <location>
        <begin position="484"/>
        <end position="530"/>
    </location>
</feature>
<organism evidence="9 10">
    <name type="scientific">Stenomitos frigidus ULC18</name>
    <dbReference type="NCBI Taxonomy" id="2107698"/>
    <lineage>
        <taxon>Bacteria</taxon>
        <taxon>Bacillati</taxon>
        <taxon>Cyanobacteriota</taxon>
        <taxon>Cyanophyceae</taxon>
        <taxon>Leptolyngbyales</taxon>
        <taxon>Leptolyngbyaceae</taxon>
        <taxon>Stenomitos</taxon>
    </lineage>
</organism>